<dbReference type="Proteomes" id="UP001357223">
    <property type="component" value="Chromosome"/>
</dbReference>
<proteinExistence type="predicted"/>
<organism evidence="1 2">
    <name type="scientific">Niallia oryzisoli</name>
    <dbReference type="NCBI Taxonomy" id="1737571"/>
    <lineage>
        <taxon>Bacteria</taxon>
        <taxon>Bacillati</taxon>
        <taxon>Bacillota</taxon>
        <taxon>Bacilli</taxon>
        <taxon>Bacillales</taxon>
        <taxon>Bacillaceae</taxon>
        <taxon>Niallia</taxon>
    </lineage>
</organism>
<accession>A0ABZ2CEG6</accession>
<reference evidence="1 2" key="1">
    <citation type="submission" date="2023-10" db="EMBL/GenBank/DDBJ databases">
        <title>Niallia locisalis sp.nov. isolated from a salt pond sample.</title>
        <authorList>
            <person name="Li X.-J."/>
            <person name="Dong L."/>
        </authorList>
    </citation>
    <scope>NUCLEOTIDE SEQUENCE [LARGE SCALE GENOMIC DNA]</scope>
    <source>
        <strain evidence="1 2">DSM 29761</strain>
    </source>
</reference>
<name>A0ABZ2CEG6_9BACI</name>
<protein>
    <submittedName>
        <fullName evidence="1">Uncharacterized protein</fullName>
    </submittedName>
</protein>
<evidence type="ECO:0000313" key="2">
    <source>
        <dbReference type="Proteomes" id="UP001357223"/>
    </source>
</evidence>
<dbReference type="EMBL" id="CP137640">
    <property type="protein sequence ID" value="WVX80661.1"/>
    <property type="molecule type" value="Genomic_DNA"/>
</dbReference>
<keyword evidence="2" id="KW-1185">Reference proteome</keyword>
<sequence>MKTFELKSGTKVMVDENRIIIERTGGKSAMKGLLTGRTMGQMSIKTSALTGLIFFADYLVICASGLPTPNDFKLSSIAEVKQYPNCIVGKEQELVEIYQYLTGFLK</sequence>
<gene>
    <name evidence="1" type="ORF">R4Z09_26020</name>
</gene>
<dbReference type="RefSeq" id="WP_338449592.1">
    <property type="nucleotide sequence ID" value="NZ_CP137640.1"/>
</dbReference>
<evidence type="ECO:0000313" key="1">
    <source>
        <dbReference type="EMBL" id="WVX80661.1"/>
    </source>
</evidence>